<reference evidence="3 4" key="1">
    <citation type="submission" date="2024-04" db="EMBL/GenBank/DDBJ databases">
        <title>genome sequences of Mucor flavus KT1a and Helicostylum pulchrum KT1b strains isolated from the surface of a dry-aged beef.</title>
        <authorList>
            <person name="Toyotome T."/>
            <person name="Hosono M."/>
            <person name="Torimaru M."/>
            <person name="Fukuda K."/>
            <person name="Mikami N."/>
        </authorList>
    </citation>
    <scope>NUCLEOTIDE SEQUENCE [LARGE SCALE GENOMIC DNA]</scope>
    <source>
        <strain evidence="3 4">KT1a</strain>
    </source>
</reference>
<keyword evidence="4" id="KW-1185">Reference proteome</keyword>
<sequence length="339" mass="38491">MNNNLQQSPMNLLTSPFHPEQTYNQSEPTQLQYTSHTSEGGRAMPQNIIPSPQYEMNNNFEFISHSPESSSSAESNLVSPPQHYYASDFSWPESTIGFTQPLSSQYNRHPATKRSASVPPHFHKFKPAQQDSMYNQFQLTPGLQHPHLVQSAKPLPMQIPRVNMVHSQSGRLVNKEELRRQLDQKLEKINFDDITVAELKEALRERGLSATGRKAELLSRLKKERDLLVSSTAVSSTGGLTSPPMTTPLHRRVTNLNLSDSSPTKRCKRLYSPYSPPPVYSAVHHHTGRRLASSVPESNTLFLNDQFMKKPSCLRKSIDEEEQKDVWDDQTLQDFLSQI</sequence>
<dbReference type="SMART" id="SM00513">
    <property type="entry name" value="SAP"/>
    <property type="match status" value="1"/>
</dbReference>
<evidence type="ECO:0000259" key="2">
    <source>
        <dbReference type="PROSITE" id="PS50800"/>
    </source>
</evidence>
<evidence type="ECO:0000313" key="3">
    <source>
        <dbReference type="EMBL" id="GAA5813124.1"/>
    </source>
</evidence>
<dbReference type="InterPro" id="IPR036361">
    <property type="entry name" value="SAP_dom_sf"/>
</dbReference>
<proteinExistence type="predicted"/>
<feature type="domain" description="SAP" evidence="2">
    <location>
        <begin position="191"/>
        <end position="225"/>
    </location>
</feature>
<feature type="region of interest" description="Disordered" evidence="1">
    <location>
        <begin position="1"/>
        <end position="27"/>
    </location>
</feature>
<dbReference type="Proteomes" id="UP001473302">
    <property type="component" value="Unassembled WGS sequence"/>
</dbReference>
<feature type="compositionally biased region" description="Polar residues" evidence="1">
    <location>
        <begin position="1"/>
        <end position="14"/>
    </location>
</feature>
<evidence type="ECO:0000313" key="4">
    <source>
        <dbReference type="Proteomes" id="UP001473302"/>
    </source>
</evidence>
<dbReference type="Gene3D" id="1.10.720.30">
    <property type="entry name" value="SAP domain"/>
    <property type="match status" value="1"/>
</dbReference>
<dbReference type="EMBL" id="BAABUK010000015">
    <property type="protein sequence ID" value="GAA5813124.1"/>
    <property type="molecule type" value="Genomic_DNA"/>
</dbReference>
<gene>
    <name evidence="3" type="ORF">MFLAVUS_006593</name>
</gene>
<comment type="caution">
    <text evidence="3">The sequence shown here is derived from an EMBL/GenBank/DDBJ whole genome shotgun (WGS) entry which is preliminary data.</text>
</comment>
<protein>
    <recommendedName>
        <fullName evidence="2">SAP domain-containing protein</fullName>
    </recommendedName>
</protein>
<evidence type="ECO:0000256" key="1">
    <source>
        <dbReference type="SAM" id="MobiDB-lite"/>
    </source>
</evidence>
<organism evidence="3 4">
    <name type="scientific">Mucor flavus</name>
    <dbReference type="NCBI Taxonomy" id="439312"/>
    <lineage>
        <taxon>Eukaryota</taxon>
        <taxon>Fungi</taxon>
        <taxon>Fungi incertae sedis</taxon>
        <taxon>Mucoromycota</taxon>
        <taxon>Mucoromycotina</taxon>
        <taxon>Mucoromycetes</taxon>
        <taxon>Mucorales</taxon>
        <taxon>Mucorineae</taxon>
        <taxon>Mucoraceae</taxon>
        <taxon>Mucor</taxon>
    </lineage>
</organism>
<dbReference type="SUPFAM" id="SSF68906">
    <property type="entry name" value="SAP domain"/>
    <property type="match status" value="1"/>
</dbReference>
<name>A0ABP9Z1Z2_9FUNG</name>
<dbReference type="Pfam" id="PF02037">
    <property type="entry name" value="SAP"/>
    <property type="match status" value="1"/>
</dbReference>
<dbReference type="PROSITE" id="PS50800">
    <property type="entry name" value="SAP"/>
    <property type="match status" value="1"/>
</dbReference>
<accession>A0ABP9Z1Z2</accession>
<dbReference type="InterPro" id="IPR003034">
    <property type="entry name" value="SAP_dom"/>
</dbReference>